<dbReference type="InterPro" id="IPR029033">
    <property type="entry name" value="His_PPase_superfam"/>
</dbReference>
<dbReference type="AlphaFoldDB" id="A0A336N785"/>
<dbReference type="SUPFAM" id="SSF53254">
    <property type="entry name" value="Phosphoglycerate mutase-like"/>
    <property type="match status" value="1"/>
</dbReference>
<dbReference type="Pfam" id="PF00300">
    <property type="entry name" value="His_Phos_1"/>
    <property type="match status" value="1"/>
</dbReference>
<name>A0A336N785_AGGAP</name>
<evidence type="ECO:0000313" key="1">
    <source>
        <dbReference type="EMBL" id="SSZ29710.1"/>
    </source>
</evidence>
<reference evidence="1 2" key="1">
    <citation type="submission" date="2018-06" db="EMBL/GenBank/DDBJ databases">
        <authorList>
            <consortium name="Pathogen Informatics"/>
            <person name="Doyle S."/>
        </authorList>
    </citation>
    <scope>NUCLEOTIDE SEQUENCE [LARGE SCALE GENOMIC DNA]</scope>
    <source>
        <strain evidence="1 2">NCTC5908</strain>
    </source>
</reference>
<proteinExistence type="predicted"/>
<dbReference type="InterPro" id="IPR013078">
    <property type="entry name" value="His_Pase_superF_clade-1"/>
</dbReference>
<dbReference type="Gene3D" id="3.40.50.1240">
    <property type="entry name" value="Phosphoglycerate mutase-like"/>
    <property type="match status" value="1"/>
</dbReference>
<organism evidence="1 2">
    <name type="scientific">Aggregatibacter aphrophilus</name>
    <name type="common">Haemophilus aphrophilus</name>
    <dbReference type="NCBI Taxonomy" id="732"/>
    <lineage>
        <taxon>Bacteria</taxon>
        <taxon>Pseudomonadati</taxon>
        <taxon>Pseudomonadota</taxon>
        <taxon>Gammaproteobacteria</taxon>
        <taxon>Pasteurellales</taxon>
        <taxon>Pasteurellaceae</taxon>
        <taxon>Aggregatibacter</taxon>
    </lineage>
</organism>
<gene>
    <name evidence="1" type="ORF">NCTC5908_01516</name>
</gene>
<protein>
    <submittedName>
        <fullName evidence="1">Uncharacterized protein</fullName>
    </submittedName>
</protein>
<dbReference type="EMBL" id="UFSP01000002">
    <property type="protein sequence ID" value="SSZ29710.1"/>
    <property type="molecule type" value="Genomic_DNA"/>
</dbReference>
<dbReference type="Proteomes" id="UP000253728">
    <property type="component" value="Unassembled WGS sequence"/>
</dbReference>
<evidence type="ECO:0000313" key="2">
    <source>
        <dbReference type="Proteomes" id="UP000253728"/>
    </source>
</evidence>
<sequence length="81" mass="9213">MRAMEDIIKVHDQGNILIISHGHTLRLLLSLFNGISWQEHRDEGKSQSLLNTAINIVRYQQTNDSDGKFFVDVLNDAGHLN</sequence>
<accession>A0A336N785</accession>